<feature type="transmembrane region" description="Helical" evidence="1">
    <location>
        <begin position="75"/>
        <end position="97"/>
    </location>
</feature>
<name>A0ABV8LDR7_9ACTN</name>
<protein>
    <recommendedName>
        <fullName evidence="4">PH domain-containing protein</fullName>
    </recommendedName>
</protein>
<evidence type="ECO:0008006" key="4">
    <source>
        <dbReference type="Google" id="ProtNLM"/>
    </source>
</evidence>
<keyword evidence="1" id="KW-1133">Transmembrane helix</keyword>
<keyword evidence="1" id="KW-0472">Membrane</keyword>
<sequence>MFPDLPSGDVWVAGYKIVDDALGLAPCGTLWVMAAWRRAEPVGISTVMALVFVIIGLGLAAVITIATVAGTGHWVVNPIVGILGIYGFLTLWTGLAWRLYRTGLYVSDEAVRVVYPWRNRVVAWNDIADITSEPAMLGGWATARNAIYLNLANGDRLETPVQRQTGRFTGGIRKNIGPVLGQADFDATLLFLREMRNYAKAGELPTSPRTDQAEQIG</sequence>
<comment type="caution">
    <text evidence="2">The sequence shown here is derived from an EMBL/GenBank/DDBJ whole genome shotgun (WGS) entry which is preliminary data.</text>
</comment>
<keyword evidence="1" id="KW-0812">Transmembrane</keyword>
<reference evidence="3" key="1">
    <citation type="journal article" date="2019" name="Int. J. Syst. Evol. Microbiol.">
        <title>The Global Catalogue of Microorganisms (GCM) 10K type strain sequencing project: providing services to taxonomists for standard genome sequencing and annotation.</title>
        <authorList>
            <consortium name="The Broad Institute Genomics Platform"/>
            <consortium name="The Broad Institute Genome Sequencing Center for Infectious Disease"/>
            <person name="Wu L."/>
            <person name="Ma J."/>
        </authorList>
    </citation>
    <scope>NUCLEOTIDE SEQUENCE [LARGE SCALE GENOMIC DNA]</scope>
    <source>
        <strain evidence="3">CGMCC 4.7289</strain>
    </source>
</reference>
<gene>
    <name evidence="2" type="ORF">ACFOZ4_00180</name>
</gene>
<evidence type="ECO:0000313" key="3">
    <source>
        <dbReference type="Proteomes" id="UP001595816"/>
    </source>
</evidence>
<evidence type="ECO:0000313" key="2">
    <source>
        <dbReference type="EMBL" id="MFC4129030.1"/>
    </source>
</evidence>
<organism evidence="2 3">
    <name type="scientific">Hamadaea flava</name>
    <dbReference type="NCBI Taxonomy" id="1742688"/>
    <lineage>
        <taxon>Bacteria</taxon>
        <taxon>Bacillati</taxon>
        <taxon>Actinomycetota</taxon>
        <taxon>Actinomycetes</taxon>
        <taxon>Micromonosporales</taxon>
        <taxon>Micromonosporaceae</taxon>
        <taxon>Hamadaea</taxon>
    </lineage>
</organism>
<accession>A0ABV8LDR7</accession>
<dbReference type="EMBL" id="JBHSAY010000001">
    <property type="protein sequence ID" value="MFC4129030.1"/>
    <property type="molecule type" value="Genomic_DNA"/>
</dbReference>
<evidence type="ECO:0000256" key="1">
    <source>
        <dbReference type="SAM" id="Phobius"/>
    </source>
</evidence>
<feature type="transmembrane region" description="Helical" evidence="1">
    <location>
        <begin position="47"/>
        <end position="69"/>
    </location>
</feature>
<dbReference type="RefSeq" id="WP_253754048.1">
    <property type="nucleotide sequence ID" value="NZ_JAMZDZ010000001.1"/>
</dbReference>
<keyword evidence="3" id="KW-1185">Reference proteome</keyword>
<proteinExistence type="predicted"/>
<dbReference type="Proteomes" id="UP001595816">
    <property type="component" value="Unassembled WGS sequence"/>
</dbReference>